<accession>A0A392V8R8</accession>
<feature type="non-terminal residue" evidence="1">
    <location>
        <position position="1"/>
    </location>
</feature>
<protein>
    <submittedName>
        <fullName evidence="1">Uncharacterized protein</fullName>
    </submittedName>
</protein>
<keyword evidence="2" id="KW-1185">Reference proteome</keyword>
<dbReference type="Proteomes" id="UP000265520">
    <property type="component" value="Unassembled WGS sequence"/>
</dbReference>
<organism evidence="1 2">
    <name type="scientific">Trifolium medium</name>
    <dbReference type="NCBI Taxonomy" id="97028"/>
    <lineage>
        <taxon>Eukaryota</taxon>
        <taxon>Viridiplantae</taxon>
        <taxon>Streptophyta</taxon>
        <taxon>Embryophyta</taxon>
        <taxon>Tracheophyta</taxon>
        <taxon>Spermatophyta</taxon>
        <taxon>Magnoliopsida</taxon>
        <taxon>eudicotyledons</taxon>
        <taxon>Gunneridae</taxon>
        <taxon>Pentapetalae</taxon>
        <taxon>rosids</taxon>
        <taxon>fabids</taxon>
        <taxon>Fabales</taxon>
        <taxon>Fabaceae</taxon>
        <taxon>Papilionoideae</taxon>
        <taxon>50 kb inversion clade</taxon>
        <taxon>NPAAA clade</taxon>
        <taxon>Hologalegina</taxon>
        <taxon>IRL clade</taxon>
        <taxon>Trifolieae</taxon>
        <taxon>Trifolium</taxon>
    </lineage>
</organism>
<comment type="caution">
    <text evidence="1">The sequence shown here is derived from an EMBL/GenBank/DDBJ whole genome shotgun (WGS) entry which is preliminary data.</text>
</comment>
<evidence type="ECO:0000313" key="1">
    <source>
        <dbReference type="EMBL" id="MCI84664.1"/>
    </source>
</evidence>
<proteinExistence type="predicted"/>
<dbReference type="AlphaFoldDB" id="A0A392V8R8"/>
<sequence>TGLTEQMFSSSSNFLFIEPMVVLLNPPPEITRAFGKFSHEPSIWAVRCFIIPSSSTSGGGRKSSSLDMA</sequence>
<reference evidence="1 2" key="1">
    <citation type="journal article" date="2018" name="Front. Plant Sci.">
        <title>Red Clover (Trifolium pratense) and Zigzag Clover (T. medium) - A Picture of Genomic Similarities and Differences.</title>
        <authorList>
            <person name="Dluhosova J."/>
            <person name="Istvanek J."/>
            <person name="Nedelnik J."/>
            <person name="Repkova J."/>
        </authorList>
    </citation>
    <scope>NUCLEOTIDE SEQUENCE [LARGE SCALE GENOMIC DNA]</scope>
    <source>
        <strain evidence="2">cv. 10/8</strain>
        <tissue evidence="1">Leaf</tissue>
    </source>
</reference>
<name>A0A392V8R8_9FABA</name>
<evidence type="ECO:0000313" key="2">
    <source>
        <dbReference type="Proteomes" id="UP000265520"/>
    </source>
</evidence>
<dbReference type="EMBL" id="LXQA011096233">
    <property type="protein sequence ID" value="MCI84664.1"/>
    <property type="molecule type" value="Genomic_DNA"/>
</dbReference>